<proteinExistence type="predicted"/>
<organism evidence="2 3">
    <name type="scientific">Phytohabitans rumicis</name>
    <dbReference type="NCBI Taxonomy" id="1076125"/>
    <lineage>
        <taxon>Bacteria</taxon>
        <taxon>Bacillati</taxon>
        <taxon>Actinomycetota</taxon>
        <taxon>Actinomycetes</taxon>
        <taxon>Micromonosporales</taxon>
        <taxon>Micromonosporaceae</taxon>
    </lineage>
</organism>
<name>A0A6V8L8J6_9ACTN</name>
<reference evidence="2 3" key="2">
    <citation type="submission" date="2020-03" db="EMBL/GenBank/DDBJ databases">
        <authorList>
            <person name="Ichikawa N."/>
            <person name="Kimura A."/>
            <person name="Kitahashi Y."/>
            <person name="Uohara A."/>
        </authorList>
    </citation>
    <scope>NUCLEOTIDE SEQUENCE [LARGE SCALE GENOMIC DNA]</scope>
    <source>
        <strain evidence="2 3">NBRC 108638</strain>
    </source>
</reference>
<reference evidence="2 3" key="1">
    <citation type="submission" date="2020-03" db="EMBL/GenBank/DDBJ databases">
        <title>Whole genome shotgun sequence of Phytohabitans rumicis NBRC 108638.</title>
        <authorList>
            <person name="Komaki H."/>
            <person name="Tamura T."/>
        </authorList>
    </citation>
    <scope>NUCLEOTIDE SEQUENCE [LARGE SCALE GENOMIC DNA]</scope>
    <source>
        <strain evidence="2 3">NBRC 108638</strain>
    </source>
</reference>
<dbReference type="Proteomes" id="UP000482960">
    <property type="component" value="Unassembled WGS sequence"/>
</dbReference>
<dbReference type="EMBL" id="BLPG01000001">
    <property type="protein sequence ID" value="GFJ91131.1"/>
    <property type="molecule type" value="Genomic_DNA"/>
</dbReference>
<gene>
    <name evidence="2" type="ORF">Prum_047730</name>
</gene>
<feature type="region of interest" description="Disordered" evidence="1">
    <location>
        <begin position="36"/>
        <end position="86"/>
    </location>
</feature>
<evidence type="ECO:0000313" key="2">
    <source>
        <dbReference type="EMBL" id="GFJ91131.1"/>
    </source>
</evidence>
<evidence type="ECO:0000256" key="1">
    <source>
        <dbReference type="SAM" id="MobiDB-lite"/>
    </source>
</evidence>
<feature type="compositionally biased region" description="Pro residues" evidence="1">
    <location>
        <begin position="76"/>
        <end position="86"/>
    </location>
</feature>
<sequence length="86" mass="9013">MGHGGPQLATKRLNATGAASALVDRWAAECAIVRLTPAGDPLKPGSASEAAPPRDSDAARPAKRPFRLHKVRGAAPRPPRPPRPPR</sequence>
<comment type="caution">
    <text evidence="2">The sequence shown here is derived from an EMBL/GenBank/DDBJ whole genome shotgun (WGS) entry which is preliminary data.</text>
</comment>
<evidence type="ECO:0000313" key="3">
    <source>
        <dbReference type="Proteomes" id="UP000482960"/>
    </source>
</evidence>
<dbReference type="AlphaFoldDB" id="A0A6V8L8J6"/>
<keyword evidence="3" id="KW-1185">Reference proteome</keyword>
<accession>A0A6V8L8J6</accession>
<feature type="compositionally biased region" description="Basic residues" evidence="1">
    <location>
        <begin position="61"/>
        <end position="72"/>
    </location>
</feature>
<protein>
    <submittedName>
        <fullName evidence="2">Uncharacterized protein</fullName>
    </submittedName>
</protein>